<protein>
    <recommendedName>
        <fullName evidence="4">Secreted protein</fullName>
    </recommendedName>
</protein>
<sequence length="505" mass="52038">MRTYGHRVLFIPAFVVLLAAVLVVGQRPALADGAPTGQDVHVAQTLGTRELSVILRRVDEVPGPLRVEVLTHAGATSGTGPGVGGGRLTLRLVPTGASGADDGLPASGTVVSQGELVLGATPGVYGTTLRVDRPGPWELTVDDGRDSGRIPFVVPAPVSSPPDTVAYAGFSVAGGLLLLALGTAVWSRRWWLPLVPACGMVAALATGVTGAALSPLTPQPPLPGQQVDATVDNVVSPYTAARPVNADYSRPPVNMLVRVSETTSGRLADLDLLLTDGSTGRPVEDLLVHDDALVHLLVVSPSGRLWHLHPVMAGPGRYRVGLALAEPGHYAISAELARRGGGVQLVRSASGLDVAPGTTPVAAAPQPGGPGPREIDGVRVDLAVTAPSAGAATTVTVKVGERADLQPWLGMVGHLIVVGPLPDSTPVGAAAQTAPVWGHVHAMAPRPRGAASRPDETVAMFGPEVRFTHTFPEPGRYRLWAQVERGYALVTVPAVLDVTAKEGDS</sequence>
<evidence type="ECO:0000256" key="1">
    <source>
        <dbReference type="SAM" id="Phobius"/>
    </source>
</evidence>
<reference evidence="3" key="1">
    <citation type="journal article" date="2019" name="Int. J. Syst. Evol. Microbiol.">
        <title>The Global Catalogue of Microorganisms (GCM) 10K type strain sequencing project: providing services to taxonomists for standard genome sequencing and annotation.</title>
        <authorList>
            <consortium name="The Broad Institute Genomics Platform"/>
            <consortium name="The Broad Institute Genome Sequencing Center for Infectious Disease"/>
            <person name="Wu L."/>
            <person name="Ma J."/>
        </authorList>
    </citation>
    <scope>NUCLEOTIDE SEQUENCE [LARGE SCALE GENOMIC DNA]</scope>
    <source>
        <strain evidence="3">TBRC 7912</strain>
    </source>
</reference>
<evidence type="ECO:0000313" key="2">
    <source>
        <dbReference type="EMBL" id="MFC3984267.1"/>
    </source>
</evidence>
<feature type="transmembrane region" description="Helical" evidence="1">
    <location>
        <begin position="165"/>
        <end position="187"/>
    </location>
</feature>
<comment type="caution">
    <text evidence="2">The sequence shown here is derived from an EMBL/GenBank/DDBJ whole genome shotgun (WGS) entry which is preliminary data.</text>
</comment>
<keyword evidence="1" id="KW-1133">Transmembrane helix</keyword>
<keyword evidence="1" id="KW-0812">Transmembrane</keyword>
<gene>
    <name evidence="2" type="ORF">ACFOYY_29310</name>
</gene>
<feature type="transmembrane region" description="Helical" evidence="1">
    <location>
        <begin position="194"/>
        <end position="213"/>
    </location>
</feature>
<organism evidence="2 3">
    <name type="scientific">Streptosporangium jomthongense</name>
    <dbReference type="NCBI Taxonomy" id="1193683"/>
    <lineage>
        <taxon>Bacteria</taxon>
        <taxon>Bacillati</taxon>
        <taxon>Actinomycetota</taxon>
        <taxon>Actinomycetes</taxon>
        <taxon>Streptosporangiales</taxon>
        <taxon>Streptosporangiaceae</taxon>
        <taxon>Streptosporangium</taxon>
    </lineage>
</organism>
<dbReference type="RefSeq" id="WP_386193927.1">
    <property type="nucleotide sequence ID" value="NZ_JBHSBC010000032.1"/>
</dbReference>
<keyword evidence="1" id="KW-0472">Membrane</keyword>
<proteinExistence type="predicted"/>
<evidence type="ECO:0008006" key="4">
    <source>
        <dbReference type="Google" id="ProtNLM"/>
    </source>
</evidence>
<name>A0ABV8F6K5_9ACTN</name>
<accession>A0ABV8F6K5</accession>
<dbReference type="Proteomes" id="UP001595698">
    <property type="component" value="Unassembled WGS sequence"/>
</dbReference>
<keyword evidence="3" id="KW-1185">Reference proteome</keyword>
<evidence type="ECO:0000313" key="3">
    <source>
        <dbReference type="Proteomes" id="UP001595698"/>
    </source>
</evidence>
<dbReference type="EMBL" id="JBHSBC010000032">
    <property type="protein sequence ID" value="MFC3984267.1"/>
    <property type="molecule type" value="Genomic_DNA"/>
</dbReference>